<dbReference type="STRING" id="983965.A0A2T4CAY1"/>
<keyword evidence="4" id="KW-1185">Reference proteome</keyword>
<evidence type="ECO:0000313" key="4">
    <source>
        <dbReference type="Proteomes" id="UP000240760"/>
    </source>
</evidence>
<gene>
    <name evidence="3" type="ORF">M440DRAFT_1327741</name>
</gene>
<feature type="region of interest" description="Disordered" evidence="1">
    <location>
        <begin position="497"/>
        <end position="516"/>
    </location>
</feature>
<dbReference type="Proteomes" id="UP000240760">
    <property type="component" value="Unassembled WGS sequence"/>
</dbReference>
<evidence type="ECO:0000256" key="1">
    <source>
        <dbReference type="SAM" id="MobiDB-lite"/>
    </source>
</evidence>
<name>A0A2T4CAY1_TRILO</name>
<evidence type="ECO:0000259" key="2">
    <source>
        <dbReference type="PROSITE" id="PS50181"/>
    </source>
</evidence>
<dbReference type="OrthoDB" id="5279008at2759"/>
<proteinExistence type="predicted"/>
<dbReference type="AlphaFoldDB" id="A0A2T4CAY1"/>
<organism evidence="3 4">
    <name type="scientific">Trichoderma longibrachiatum ATCC 18648</name>
    <dbReference type="NCBI Taxonomy" id="983965"/>
    <lineage>
        <taxon>Eukaryota</taxon>
        <taxon>Fungi</taxon>
        <taxon>Dikarya</taxon>
        <taxon>Ascomycota</taxon>
        <taxon>Pezizomycotina</taxon>
        <taxon>Sordariomycetes</taxon>
        <taxon>Hypocreomycetidae</taxon>
        <taxon>Hypocreales</taxon>
        <taxon>Hypocreaceae</taxon>
        <taxon>Trichoderma</taxon>
    </lineage>
</organism>
<sequence length="521" mass="58808">MSSLGGNTETCGLLKIPPEILDRITWHLTTPEYCRLRLTSKAVEQALFFKFTSEFFTRKQFMISEFSLKALRDISKSRLAGCLRHVHLALDQLDPLAVYGGTGPVAMKALHMLQLRLVEQDTLWTLGLVPKYLAEAFARLPNLETCVIRDFNSTRRSRDGPNCHWLSYGTNTLHKETGARPRPRHGNGWSGGGISENASRMFKAVLHGLAMAQARPTGIEVMERFGHFLFDSAFYIHPDFEAAVAPVLGRLKRLHICLDMAWSPLTRTSQTSESWHHANLAKLLRLCEDLEELRINGKRDYISNGGLTTLHHLFDWLATKPGTEASQPPVADEEAGPPIPPYAELARLKNLSLGMTSITVEDLVRLIARFADTLENLELWRIHLSLEDKTNDESLAENGTILYAVLLRKLLEMPNLNLRHIKLGNLHQTLRPIGKDAISGAVDFKPEASTRDKDVVEGHVSTTAVVEYTGSDWRHFVSHEMIPRLYTPRALCKDETDMDVDEDEDEDEDDDDAHNYWSNLI</sequence>
<accession>A0A2T4CAY1</accession>
<evidence type="ECO:0000313" key="3">
    <source>
        <dbReference type="EMBL" id="PTB78737.1"/>
    </source>
</evidence>
<dbReference type="InterPro" id="IPR001810">
    <property type="entry name" value="F-box_dom"/>
</dbReference>
<feature type="compositionally biased region" description="Acidic residues" evidence="1">
    <location>
        <begin position="497"/>
        <end position="512"/>
    </location>
</feature>
<reference evidence="3 4" key="1">
    <citation type="submission" date="2016-07" db="EMBL/GenBank/DDBJ databases">
        <title>Multiple horizontal gene transfer events from other fungi enriched the ability of initially mycotrophic Trichoderma (Ascomycota) to feed on dead plant biomass.</title>
        <authorList>
            <consortium name="DOE Joint Genome Institute"/>
            <person name="Aerts A."/>
            <person name="Atanasova L."/>
            <person name="Chenthamara K."/>
            <person name="Zhang J."/>
            <person name="Grujic M."/>
            <person name="Henrissat B."/>
            <person name="Kuo A."/>
            <person name="Salamov A."/>
            <person name="Lipzen A."/>
            <person name="Labutti K."/>
            <person name="Barry K."/>
            <person name="Miao Y."/>
            <person name="Rahimi M.J."/>
            <person name="Shen Q."/>
            <person name="Grigoriev I.V."/>
            <person name="Kubicek C.P."/>
            <person name="Druzhinina I.S."/>
        </authorList>
    </citation>
    <scope>NUCLEOTIDE SEQUENCE [LARGE SCALE GENOMIC DNA]</scope>
    <source>
        <strain evidence="3 4">ATCC 18648</strain>
    </source>
</reference>
<protein>
    <recommendedName>
        <fullName evidence="2">F-box domain-containing protein</fullName>
    </recommendedName>
</protein>
<dbReference type="PROSITE" id="PS50181">
    <property type="entry name" value="FBOX"/>
    <property type="match status" value="1"/>
</dbReference>
<dbReference type="EMBL" id="KZ679129">
    <property type="protein sequence ID" value="PTB78737.1"/>
    <property type="molecule type" value="Genomic_DNA"/>
</dbReference>
<feature type="domain" description="F-box" evidence="2">
    <location>
        <begin position="10"/>
        <end position="59"/>
    </location>
</feature>